<dbReference type="AlphaFoldDB" id="A0A5K7Z9Q6"/>
<keyword evidence="2" id="KW-1185">Reference proteome</keyword>
<organism evidence="1 2">
    <name type="scientific">Desulfosarcina widdelii</name>
    <dbReference type="NCBI Taxonomy" id="947919"/>
    <lineage>
        <taxon>Bacteria</taxon>
        <taxon>Pseudomonadati</taxon>
        <taxon>Thermodesulfobacteriota</taxon>
        <taxon>Desulfobacteria</taxon>
        <taxon>Desulfobacterales</taxon>
        <taxon>Desulfosarcinaceae</taxon>
        <taxon>Desulfosarcina</taxon>
    </lineage>
</organism>
<dbReference type="EMBL" id="AP021875">
    <property type="protein sequence ID" value="BBO77778.1"/>
    <property type="molecule type" value="Genomic_DNA"/>
</dbReference>
<dbReference type="KEGG" id="dwd:DSCW_51950"/>
<dbReference type="Proteomes" id="UP000427769">
    <property type="component" value="Chromosome"/>
</dbReference>
<accession>A0A5K7Z9Q6</accession>
<name>A0A5K7Z9Q6_9BACT</name>
<reference evidence="1 2" key="1">
    <citation type="submission" date="2019-11" db="EMBL/GenBank/DDBJ databases">
        <title>Comparative genomics of hydrocarbon-degrading Desulfosarcina strains.</title>
        <authorList>
            <person name="Watanabe M."/>
            <person name="Kojima H."/>
            <person name="Fukui M."/>
        </authorList>
    </citation>
    <scope>NUCLEOTIDE SEQUENCE [LARGE SCALE GENOMIC DNA]</scope>
    <source>
        <strain evidence="1 2">PP31</strain>
    </source>
</reference>
<proteinExistence type="predicted"/>
<protein>
    <submittedName>
        <fullName evidence="1">Uncharacterized protein</fullName>
    </submittedName>
</protein>
<sequence length="175" mass="20732">MKIAYVLSFLHHRGVRFVHMLGSCKLEIIVIAAAAIALEMFERITFDSSTWDTARHKPPKYLQPNTLKQQDIRNLTVFRPMLPKSLSQQLRGYEKYLPRSYFYKLVLLNNVLNVNRLTRKIVELSGDIEQLKWFVKINADYKLLSEMLIHAIEFLQVAAVKDYKYIERNFGYIWY</sequence>
<evidence type="ECO:0000313" key="1">
    <source>
        <dbReference type="EMBL" id="BBO77778.1"/>
    </source>
</evidence>
<gene>
    <name evidence="1" type="ORF">DSCW_51950</name>
</gene>
<evidence type="ECO:0000313" key="2">
    <source>
        <dbReference type="Proteomes" id="UP000427769"/>
    </source>
</evidence>